<keyword evidence="7" id="KW-1185">Reference proteome</keyword>
<evidence type="ECO:0000256" key="2">
    <source>
        <dbReference type="ARBA" id="ARBA00022692"/>
    </source>
</evidence>
<protein>
    <submittedName>
        <fullName evidence="6">Uncharacterized protein</fullName>
    </submittedName>
</protein>
<name>A0ABR3XT71_9EURO</name>
<feature type="transmembrane region" description="Helical" evidence="5">
    <location>
        <begin position="7"/>
        <end position="27"/>
    </location>
</feature>
<keyword evidence="3 5" id="KW-1133">Transmembrane helix</keyword>
<comment type="caution">
    <text evidence="6">The sequence shown here is derived from an EMBL/GenBank/DDBJ whole genome shotgun (WGS) entry which is preliminary data.</text>
</comment>
<evidence type="ECO:0000313" key="6">
    <source>
        <dbReference type="EMBL" id="KAL1878951.1"/>
    </source>
</evidence>
<accession>A0ABR3XT71</accession>
<evidence type="ECO:0000256" key="1">
    <source>
        <dbReference type="ARBA" id="ARBA00004370"/>
    </source>
</evidence>
<evidence type="ECO:0000256" key="3">
    <source>
        <dbReference type="ARBA" id="ARBA00022989"/>
    </source>
</evidence>
<dbReference type="Gene3D" id="1.20.1250.20">
    <property type="entry name" value="MFS general substrate transporter like domains"/>
    <property type="match status" value="1"/>
</dbReference>
<evidence type="ECO:0000256" key="5">
    <source>
        <dbReference type="SAM" id="Phobius"/>
    </source>
</evidence>
<organism evidence="6 7">
    <name type="scientific">Paecilomyces lecythidis</name>
    <dbReference type="NCBI Taxonomy" id="3004212"/>
    <lineage>
        <taxon>Eukaryota</taxon>
        <taxon>Fungi</taxon>
        <taxon>Dikarya</taxon>
        <taxon>Ascomycota</taxon>
        <taxon>Pezizomycotina</taxon>
        <taxon>Eurotiomycetes</taxon>
        <taxon>Eurotiomycetidae</taxon>
        <taxon>Eurotiales</taxon>
        <taxon>Thermoascaceae</taxon>
        <taxon>Paecilomyces</taxon>
    </lineage>
</organism>
<gene>
    <name evidence="6" type="ORF">Plec18167_004246</name>
</gene>
<dbReference type="EMBL" id="JAVDPF010000011">
    <property type="protein sequence ID" value="KAL1878951.1"/>
    <property type="molecule type" value="Genomic_DNA"/>
</dbReference>
<dbReference type="Proteomes" id="UP001583193">
    <property type="component" value="Unassembled WGS sequence"/>
</dbReference>
<proteinExistence type="predicted"/>
<dbReference type="InterPro" id="IPR036259">
    <property type="entry name" value="MFS_trans_sf"/>
</dbReference>
<sequence length="103" mass="11303">MITHIRYGTFIVFGVLIALGAGFIWFFTPETSKLTLEEMDSAFGSSGVAEADRERMMVINREIGLDNTIEMIMKGALTAEDKPSIQEHEYTNAAEVGDGVNIA</sequence>
<keyword evidence="4 5" id="KW-0472">Membrane</keyword>
<comment type="subcellular location">
    <subcellularLocation>
        <location evidence="1">Membrane</location>
    </subcellularLocation>
</comment>
<keyword evidence="2 5" id="KW-0812">Transmembrane</keyword>
<evidence type="ECO:0000313" key="7">
    <source>
        <dbReference type="Proteomes" id="UP001583193"/>
    </source>
</evidence>
<dbReference type="InterPro" id="IPR005828">
    <property type="entry name" value="MFS_sugar_transport-like"/>
</dbReference>
<reference evidence="6 7" key="1">
    <citation type="journal article" date="2024" name="IMA Fungus">
        <title>IMA Genome - F19 : A genome assembly and annotation guide to empower mycologists, including annotated draft genome sequences of Ceratocystis pirilliformis, Diaporthe australafricana, Fusarium ophioides, Paecilomyces lecythidis, and Sporothrix stenoceras.</title>
        <authorList>
            <person name="Aylward J."/>
            <person name="Wilson A.M."/>
            <person name="Visagie C.M."/>
            <person name="Spraker J."/>
            <person name="Barnes I."/>
            <person name="Buitendag C."/>
            <person name="Ceriani C."/>
            <person name="Del Mar Angel L."/>
            <person name="du Plessis D."/>
            <person name="Fuchs T."/>
            <person name="Gasser K."/>
            <person name="Kramer D."/>
            <person name="Li W."/>
            <person name="Munsamy K."/>
            <person name="Piso A."/>
            <person name="Price J.L."/>
            <person name="Sonnekus B."/>
            <person name="Thomas C."/>
            <person name="van der Nest A."/>
            <person name="van Dijk A."/>
            <person name="van Heerden A."/>
            <person name="van Vuuren N."/>
            <person name="Yilmaz N."/>
            <person name="Duong T.A."/>
            <person name="van der Merwe N.A."/>
            <person name="Wingfield M.J."/>
            <person name="Wingfield B.D."/>
        </authorList>
    </citation>
    <scope>NUCLEOTIDE SEQUENCE [LARGE SCALE GENOMIC DNA]</scope>
    <source>
        <strain evidence="6 7">CMW 18167</strain>
    </source>
</reference>
<dbReference type="Pfam" id="PF00083">
    <property type="entry name" value="Sugar_tr"/>
    <property type="match status" value="1"/>
</dbReference>
<evidence type="ECO:0000256" key="4">
    <source>
        <dbReference type="ARBA" id="ARBA00023136"/>
    </source>
</evidence>